<evidence type="ECO:0000259" key="4">
    <source>
        <dbReference type="Pfam" id="PF13193"/>
    </source>
</evidence>
<dbReference type="RefSeq" id="WP_126557593.1">
    <property type="nucleotide sequence ID" value="NZ_BIFS01000002.1"/>
</dbReference>
<dbReference type="Proteomes" id="UP000287188">
    <property type="component" value="Unassembled WGS sequence"/>
</dbReference>
<gene>
    <name evidence="5" type="ORF">KDK_81730</name>
</gene>
<dbReference type="PANTHER" id="PTHR43201:SF8">
    <property type="entry name" value="ACYL-COA SYNTHETASE FAMILY MEMBER 3"/>
    <property type="match status" value="1"/>
</dbReference>
<dbReference type="InterPro" id="IPR042099">
    <property type="entry name" value="ANL_N_sf"/>
</dbReference>
<dbReference type="GO" id="GO:0031956">
    <property type="term" value="F:medium-chain fatty acid-CoA ligase activity"/>
    <property type="evidence" value="ECO:0007669"/>
    <property type="project" value="TreeGrafter"/>
</dbReference>
<feature type="domain" description="AMP-binding enzyme C-terminal" evidence="4">
    <location>
        <begin position="424"/>
        <end position="499"/>
    </location>
</feature>
<dbReference type="Gene3D" id="3.30.300.30">
    <property type="match status" value="1"/>
</dbReference>
<feature type="domain" description="AMP-dependent synthetase/ligase" evidence="3">
    <location>
        <begin position="10"/>
        <end position="373"/>
    </location>
</feature>
<dbReference type="OrthoDB" id="9781737at2"/>
<evidence type="ECO:0000313" key="6">
    <source>
        <dbReference type="Proteomes" id="UP000287188"/>
    </source>
</evidence>
<dbReference type="SUPFAM" id="SSF56801">
    <property type="entry name" value="Acetyl-CoA synthetase-like"/>
    <property type="match status" value="1"/>
</dbReference>
<evidence type="ECO:0000313" key="5">
    <source>
        <dbReference type="EMBL" id="GCE24373.1"/>
    </source>
</evidence>
<comment type="similarity">
    <text evidence="1">Belongs to the ATP-dependent AMP-binding enzyme family.</text>
</comment>
<reference evidence="6" key="1">
    <citation type="submission" date="2018-12" db="EMBL/GenBank/DDBJ databases">
        <title>Tengunoibacter tsumagoiensis gen. nov., sp. nov., Dictyobacter kobayashii sp. nov., D. alpinus sp. nov., and D. joshuensis sp. nov. and description of Dictyobacteraceae fam. nov. within the order Ktedonobacterales isolated from Tengu-no-mugimeshi.</title>
        <authorList>
            <person name="Wang C.M."/>
            <person name="Zheng Y."/>
            <person name="Sakai Y."/>
            <person name="Toyoda A."/>
            <person name="Minakuchi Y."/>
            <person name="Abe K."/>
            <person name="Yokota A."/>
            <person name="Yabe S."/>
        </authorList>
    </citation>
    <scope>NUCLEOTIDE SEQUENCE [LARGE SCALE GENOMIC DNA]</scope>
    <source>
        <strain evidence="6">Uno11</strain>
    </source>
</reference>
<dbReference type="InterPro" id="IPR000873">
    <property type="entry name" value="AMP-dep_synth/lig_dom"/>
</dbReference>
<dbReference type="Gene3D" id="3.40.50.12780">
    <property type="entry name" value="N-terminal domain of ligase-like"/>
    <property type="match status" value="1"/>
</dbReference>
<evidence type="ECO:0000259" key="3">
    <source>
        <dbReference type="Pfam" id="PF00501"/>
    </source>
</evidence>
<keyword evidence="2 5" id="KW-0436">Ligase</keyword>
<evidence type="ECO:0000256" key="1">
    <source>
        <dbReference type="ARBA" id="ARBA00006432"/>
    </source>
</evidence>
<dbReference type="InterPro" id="IPR025110">
    <property type="entry name" value="AMP-bd_C"/>
</dbReference>
<dbReference type="EMBL" id="BIFS01000002">
    <property type="protein sequence ID" value="GCE24373.1"/>
    <property type="molecule type" value="Genomic_DNA"/>
</dbReference>
<dbReference type="AlphaFoldDB" id="A0A402AZ70"/>
<dbReference type="Pfam" id="PF00501">
    <property type="entry name" value="AMP-binding"/>
    <property type="match status" value="1"/>
</dbReference>
<dbReference type="CDD" id="cd05941">
    <property type="entry name" value="MCS"/>
    <property type="match status" value="1"/>
</dbReference>
<dbReference type="InterPro" id="IPR020845">
    <property type="entry name" value="AMP-binding_CS"/>
</dbReference>
<proteinExistence type="inferred from homology"/>
<evidence type="ECO:0000256" key="2">
    <source>
        <dbReference type="ARBA" id="ARBA00022598"/>
    </source>
</evidence>
<dbReference type="Pfam" id="PF13193">
    <property type="entry name" value="AMP-binding_C"/>
    <property type="match status" value="1"/>
</dbReference>
<dbReference type="PROSITE" id="PS00455">
    <property type="entry name" value="AMP_BINDING"/>
    <property type="match status" value="1"/>
</dbReference>
<sequence>MNSIVEAIFQHAQKQPERPAIFFEQQVISYGQLAVRVERFAQALQARGIQAGDRVALFLNNSPAFITAYLGIQLAHGIVVLVNNQYRKVELSHILQDAGVRLCVTSAAGAAEILPLTITSLHTLVLIDEPTTAGAIEQLSLSDFLRSADNEHRQHSITLPQADDPAVIGYTSGTTGRSKGALLLHRNLLANSVAVTSAWHWTERDRLLLTLPLFHTHGLMVGIHGTLLTGASVILRQKFEAAEVLASLQSNEDITLFFGVPTMYSRLLAEIELQGIKPRQLRLFVSGSAPLSPQVFNEFERVFGQRILERYGMTETIMNLTNPYEGERRAGTVGAPFPGQEARIVDVQTRRPLAAEEIGEIEVRGPHVFTGYWQRPDATSEAFDAAGWFKTGDLGWYSQDGYYTITGRARELIISGGYNIYPREIEDVLEAHPDVAEAAVVGLPDADMGEKVVAVIVPTAGREPQTAEIIAFCREQLASYKKPRQIVVAASLPRNALGKVQKHILTTQLQSS</sequence>
<dbReference type="FunFam" id="3.30.300.30:FF:000008">
    <property type="entry name" value="2,3-dihydroxybenzoate-AMP ligase"/>
    <property type="match status" value="1"/>
</dbReference>
<dbReference type="InterPro" id="IPR045851">
    <property type="entry name" value="AMP-bd_C_sf"/>
</dbReference>
<accession>A0A402AZ70</accession>
<dbReference type="PANTHER" id="PTHR43201">
    <property type="entry name" value="ACYL-COA SYNTHETASE"/>
    <property type="match status" value="1"/>
</dbReference>
<dbReference type="GO" id="GO:0006631">
    <property type="term" value="P:fatty acid metabolic process"/>
    <property type="evidence" value="ECO:0007669"/>
    <property type="project" value="TreeGrafter"/>
</dbReference>
<comment type="caution">
    <text evidence="5">The sequence shown here is derived from an EMBL/GenBank/DDBJ whole genome shotgun (WGS) entry which is preliminary data.</text>
</comment>
<name>A0A402AZ70_9CHLR</name>
<keyword evidence="6" id="KW-1185">Reference proteome</keyword>
<organism evidence="5 6">
    <name type="scientific">Dictyobacter kobayashii</name>
    <dbReference type="NCBI Taxonomy" id="2014872"/>
    <lineage>
        <taxon>Bacteria</taxon>
        <taxon>Bacillati</taxon>
        <taxon>Chloroflexota</taxon>
        <taxon>Ktedonobacteria</taxon>
        <taxon>Ktedonobacterales</taxon>
        <taxon>Dictyobacteraceae</taxon>
        <taxon>Dictyobacter</taxon>
    </lineage>
</organism>
<protein>
    <submittedName>
        <fullName evidence="5">Long-chain-fatty-acid--CoA ligase</fullName>
    </submittedName>
</protein>